<accession>A0A4Q0M7M2</accession>
<feature type="transmembrane region" description="Helical" evidence="1">
    <location>
        <begin position="214"/>
        <end position="235"/>
    </location>
</feature>
<evidence type="ECO:0000313" key="2">
    <source>
        <dbReference type="EMBL" id="RXF69077.1"/>
    </source>
</evidence>
<proteinExistence type="predicted"/>
<feature type="transmembrane region" description="Helical" evidence="1">
    <location>
        <begin position="292"/>
        <end position="313"/>
    </location>
</feature>
<reference evidence="2 3" key="1">
    <citation type="submission" date="2018-12" db="EMBL/GenBank/DDBJ databases">
        <title>The Draft Genome Sequence of the Soil Bacterium Pedobacter tournemirensis R1.</title>
        <authorList>
            <person name="He J."/>
        </authorList>
    </citation>
    <scope>NUCLEOTIDE SEQUENCE [LARGE SCALE GENOMIC DNA]</scope>
    <source>
        <strain evidence="2 3">R1</strain>
    </source>
</reference>
<dbReference type="Proteomes" id="UP000290848">
    <property type="component" value="Unassembled WGS sequence"/>
</dbReference>
<feature type="transmembrane region" description="Helical" evidence="1">
    <location>
        <begin position="119"/>
        <end position="137"/>
    </location>
</feature>
<name>A0A4Q0M7M2_9SPHI</name>
<gene>
    <name evidence="2" type="ORF">EKH83_13050</name>
</gene>
<feature type="transmembrane region" description="Helical" evidence="1">
    <location>
        <begin position="167"/>
        <end position="193"/>
    </location>
</feature>
<feature type="transmembrane region" description="Helical" evidence="1">
    <location>
        <begin position="343"/>
        <end position="361"/>
    </location>
</feature>
<sequence length="505" mass="58554">MLKTKNTLVIAITAIIITVFFFSFGSLTSGYHFSDDHEVLSIVDSLSKKPFAEVSADVISADFSWRYRPVYYLHRVTQCYVFGENFYQWSVYTMILCILTFSFFYLAIRKLGFSIAESILFLSVSFLGSQMNVWWRLGPNETLGSLFLALSFFFIGKCQEHYKRNTLWFSIFLILASLSKESYTIIVPAILLFKIWYEKTFFHITFKESLYKNRLLTIPLAVMLFNLAFIVFFVGTDKVGYAGVDSSIFNKISEVLGVFKNLRIYFMITGIFIAALFIFLRKSELSPAFKKLLIPFIIFILVVAPNIILYAKSGMDERYYLPATQGFALLLIFIAREIRFRKSWAALALIFIAFFCQRFQYREVVWRVEEFVSEGNDNKALFQAVLADYSDGPTVLLAADPVASYEATHSVIYYLERVRKISFYGFPIAATSSWNDLKEFSEYLRQGWLTWFKGKLYQDLNKKPDIIIVMNKSLSDKFFKDSGLDPNKYVNKLGDKNRYAVYVKK</sequence>
<keyword evidence="1" id="KW-0812">Transmembrane</keyword>
<evidence type="ECO:0000256" key="1">
    <source>
        <dbReference type="SAM" id="Phobius"/>
    </source>
</evidence>
<protein>
    <recommendedName>
        <fullName evidence="4">Glycosyltransferase RgtA/B/C/D-like domain-containing protein</fullName>
    </recommendedName>
</protein>
<feature type="transmembrane region" description="Helical" evidence="1">
    <location>
        <begin position="262"/>
        <end position="280"/>
    </location>
</feature>
<dbReference type="AlphaFoldDB" id="A0A4Q0M7M2"/>
<feature type="transmembrane region" description="Helical" evidence="1">
    <location>
        <begin position="7"/>
        <end position="27"/>
    </location>
</feature>
<feature type="transmembrane region" description="Helical" evidence="1">
    <location>
        <begin position="86"/>
        <end position="107"/>
    </location>
</feature>
<feature type="transmembrane region" description="Helical" evidence="1">
    <location>
        <begin position="319"/>
        <end position="336"/>
    </location>
</feature>
<keyword evidence="1" id="KW-1133">Transmembrane helix</keyword>
<dbReference type="EMBL" id="RXOC01000008">
    <property type="protein sequence ID" value="RXF69077.1"/>
    <property type="molecule type" value="Genomic_DNA"/>
</dbReference>
<organism evidence="2 3">
    <name type="scientific">Arcticibacter tournemirensis</name>
    <dbReference type="NCBI Taxonomy" id="699437"/>
    <lineage>
        <taxon>Bacteria</taxon>
        <taxon>Pseudomonadati</taxon>
        <taxon>Bacteroidota</taxon>
        <taxon>Sphingobacteriia</taxon>
        <taxon>Sphingobacteriales</taxon>
        <taxon>Sphingobacteriaceae</taxon>
        <taxon>Arcticibacter</taxon>
    </lineage>
</organism>
<dbReference type="RefSeq" id="WP_128769885.1">
    <property type="nucleotide sequence ID" value="NZ_RXOC01000008.1"/>
</dbReference>
<evidence type="ECO:0008006" key="4">
    <source>
        <dbReference type="Google" id="ProtNLM"/>
    </source>
</evidence>
<evidence type="ECO:0000313" key="3">
    <source>
        <dbReference type="Proteomes" id="UP000290848"/>
    </source>
</evidence>
<keyword evidence="1" id="KW-0472">Membrane</keyword>
<comment type="caution">
    <text evidence="2">The sequence shown here is derived from an EMBL/GenBank/DDBJ whole genome shotgun (WGS) entry which is preliminary data.</text>
</comment>